<dbReference type="STRING" id="1817764.A2637_05140"/>
<organism evidence="1 2">
    <name type="scientific">Candidatus Muproteobacteria bacterium RIFCSPHIGHO2_01_FULL_65_16</name>
    <dbReference type="NCBI Taxonomy" id="1817764"/>
    <lineage>
        <taxon>Bacteria</taxon>
        <taxon>Pseudomonadati</taxon>
        <taxon>Pseudomonadota</taxon>
        <taxon>Candidatus Muproteobacteria</taxon>
    </lineage>
</organism>
<dbReference type="AlphaFoldDB" id="A0A1F6TSA8"/>
<sequence>MRANNFLFLFNRIFAVVMRLYDCLCMIQVVPVHVYLDAAESKRNHPYCPDVMFVEHERGNPFHFKSHAG</sequence>
<dbReference type="Proteomes" id="UP000179360">
    <property type="component" value="Unassembled WGS sequence"/>
</dbReference>
<evidence type="ECO:0000313" key="1">
    <source>
        <dbReference type="EMBL" id="OGI47946.1"/>
    </source>
</evidence>
<protein>
    <submittedName>
        <fullName evidence="1">Uncharacterized protein</fullName>
    </submittedName>
</protein>
<reference evidence="1 2" key="1">
    <citation type="journal article" date="2016" name="Nat. Commun.">
        <title>Thousands of microbial genomes shed light on interconnected biogeochemical processes in an aquifer system.</title>
        <authorList>
            <person name="Anantharaman K."/>
            <person name="Brown C.T."/>
            <person name="Hug L.A."/>
            <person name="Sharon I."/>
            <person name="Castelle C.J."/>
            <person name="Probst A.J."/>
            <person name="Thomas B.C."/>
            <person name="Singh A."/>
            <person name="Wilkins M.J."/>
            <person name="Karaoz U."/>
            <person name="Brodie E.L."/>
            <person name="Williams K.H."/>
            <person name="Hubbard S.S."/>
            <person name="Banfield J.F."/>
        </authorList>
    </citation>
    <scope>NUCLEOTIDE SEQUENCE [LARGE SCALE GENOMIC DNA]</scope>
</reference>
<proteinExistence type="predicted"/>
<accession>A0A1F6TSA8</accession>
<comment type="caution">
    <text evidence="1">The sequence shown here is derived from an EMBL/GenBank/DDBJ whole genome shotgun (WGS) entry which is preliminary data.</text>
</comment>
<dbReference type="EMBL" id="MFSY01000004">
    <property type="protein sequence ID" value="OGI47946.1"/>
    <property type="molecule type" value="Genomic_DNA"/>
</dbReference>
<name>A0A1F6TSA8_9PROT</name>
<evidence type="ECO:0000313" key="2">
    <source>
        <dbReference type="Proteomes" id="UP000179360"/>
    </source>
</evidence>
<gene>
    <name evidence="1" type="ORF">A2637_05140</name>
</gene>